<proteinExistence type="predicted"/>
<dbReference type="GO" id="GO:0016192">
    <property type="term" value="P:vesicle-mediated transport"/>
    <property type="evidence" value="ECO:0007669"/>
    <property type="project" value="InterPro"/>
</dbReference>
<organism evidence="3 5">
    <name type="scientific">Perkinsus olseni</name>
    <name type="common">Perkinsus atlanticus</name>
    <dbReference type="NCBI Taxonomy" id="32597"/>
    <lineage>
        <taxon>Eukaryota</taxon>
        <taxon>Sar</taxon>
        <taxon>Alveolata</taxon>
        <taxon>Perkinsozoa</taxon>
        <taxon>Perkinsea</taxon>
        <taxon>Perkinsida</taxon>
        <taxon>Perkinsidae</taxon>
        <taxon>Perkinsus</taxon>
    </lineage>
</organism>
<sequence length="165" mass="19261">MSIMMLLGSSFDMIFYAVLYSWAYVALFVTTCALVCITVYMLGEFGDLESDYTNPIDFCNEANQVARYEFALIAASAMLLFCAFDWIGLLVFLPFTAVMLREYFTRRYLFESTLLFKGKKLEHHKNWSAFRLVFYVVFFVYIVFRFIQSIVAHGIDAKYTLVPYQ</sequence>
<evidence type="ECO:0000313" key="4">
    <source>
        <dbReference type="Proteomes" id="UP000570595"/>
    </source>
</evidence>
<evidence type="ECO:0000256" key="1">
    <source>
        <dbReference type="SAM" id="Phobius"/>
    </source>
</evidence>
<accession>A0A7J6LKC4</accession>
<dbReference type="OrthoDB" id="434393at2759"/>
<comment type="caution">
    <text evidence="3">The sequence shown here is derived from an EMBL/GenBank/DDBJ whole genome shotgun (WGS) entry which is preliminary data.</text>
</comment>
<dbReference type="EMBL" id="JABAHT010000442">
    <property type="protein sequence ID" value="KAF4655852.1"/>
    <property type="molecule type" value="Genomic_DNA"/>
</dbReference>
<keyword evidence="1" id="KW-0812">Transmembrane</keyword>
<dbReference type="Pfam" id="PF03311">
    <property type="entry name" value="Cornichon"/>
    <property type="match status" value="1"/>
</dbReference>
<evidence type="ECO:0000313" key="2">
    <source>
        <dbReference type="EMBL" id="KAF4655852.1"/>
    </source>
</evidence>
<reference evidence="4 5" key="1">
    <citation type="submission" date="2020-04" db="EMBL/GenBank/DDBJ databases">
        <title>Perkinsus olseni comparative genomics.</title>
        <authorList>
            <person name="Bogema D.R."/>
        </authorList>
    </citation>
    <scope>NUCLEOTIDE SEQUENCE [LARGE SCALE GENOMIC DNA]</scope>
    <source>
        <strain evidence="2">ATCC PRA-179</strain>
        <strain evidence="3">ATCC PRA-31</strain>
    </source>
</reference>
<protein>
    <submittedName>
        <fullName evidence="3">Uncharacterized protein</fullName>
    </submittedName>
</protein>
<dbReference type="Proteomes" id="UP000570595">
    <property type="component" value="Unassembled WGS sequence"/>
</dbReference>
<name>A0A7J6LKC4_PEROL</name>
<feature type="transmembrane region" description="Helical" evidence="1">
    <location>
        <begin position="21"/>
        <end position="42"/>
    </location>
</feature>
<feature type="transmembrane region" description="Helical" evidence="1">
    <location>
        <begin position="70"/>
        <end position="100"/>
    </location>
</feature>
<dbReference type="Proteomes" id="UP000572268">
    <property type="component" value="Unassembled WGS sequence"/>
</dbReference>
<evidence type="ECO:0000313" key="5">
    <source>
        <dbReference type="Proteomes" id="UP000572268"/>
    </source>
</evidence>
<dbReference type="AlphaFoldDB" id="A0A7J6LKC4"/>
<evidence type="ECO:0000313" key="3">
    <source>
        <dbReference type="EMBL" id="KAF4659341.1"/>
    </source>
</evidence>
<keyword evidence="1" id="KW-0472">Membrane</keyword>
<dbReference type="EMBL" id="JABANN010000433">
    <property type="protein sequence ID" value="KAF4659341.1"/>
    <property type="molecule type" value="Genomic_DNA"/>
</dbReference>
<feature type="transmembrane region" description="Helical" evidence="1">
    <location>
        <begin position="132"/>
        <end position="155"/>
    </location>
</feature>
<gene>
    <name evidence="3" type="ORF">FOL46_006627</name>
    <name evidence="2" type="ORF">FOZ61_007335</name>
</gene>
<dbReference type="InterPro" id="IPR003377">
    <property type="entry name" value="Cornichon"/>
</dbReference>
<dbReference type="SMART" id="SM01398">
    <property type="entry name" value="Cornichon"/>
    <property type="match status" value="1"/>
</dbReference>
<keyword evidence="1" id="KW-1133">Transmembrane helix</keyword>